<evidence type="ECO:0000313" key="2">
    <source>
        <dbReference type="Proteomes" id="UP000249065"/>
    </source>
</evidence>
<name>A0A327M4F4_9PROT</name>
<dbReference type="RefSeq" id="WP_111471204.1">
    <property type="nucleotide sequence ID" value="NZ_QLIX01000015.1"/>
</dbReference>
<gene>
    <name evidence="1" type="ORF">DOO78_17740</name>
</gene>
<dbReference type="EMBL" id="QLIX01000015">
    <property type="protein sequence ID" value="RAI57639.1"/>
    <property type="molecule type" value="Genomic_DNA"/>
</dbReference>
<accession>A0A327M4F4</accession>
<sequence length="95" mass="9870">MNPFAAATNPFSTATLAWQTAFVFTLRSLRLWAEPAAAQARLAAYALEKQKAFAAGAMAAGQAALAGAAAPAVFEAALAPAHRRVRANARKLMQG</sequence>
<organism evidence="1 2">
    <name type="scientific">Roseicella frigidaeris</name>
    <dbReference type="NCBI Taxonomy" id="2230885"/>
    <lineage>
        <taxon>Bacteria</taxon>
        <taxon>Pseudomonadati</taxon>
        <taxon>Pseudomonadota</taxon>
        <taxon>Alphaproteobacteria</taxon>
        <taxon>Acetobacterales</taxon>
        <taxon>Roseomonadaceae</taxon>
        <taxon>Roseicella</taxon>
    </lineage>
</organism>
<dbReference type="Proteomes" id="UP000249065">
    <property type="component" value="Unassembled WGS sequence"/>
</dbReference>
<dbReference type="AlphaFoldDB" id="A0A327M4F4"/>
<protein>
    <recommendedName>
        <fullName evidence="3">Antifreeze protein</fullName>
    </recommendedName>
</protein>
<evidence type="ECO:0008006" key="3">
    <source>
        <dbReference type="Google" id="ProtNLM"/>
    </source>
</evidence>
<comment type="caution">
    <text evidence="1">The sequence shown here is derived from an EMBL/GenBank/DDBJ whole genome shotgun (WGS) entry which is preliminary data.</text>
</comment>
<reference evidence="2" key="1">
    <citation type="submission" date="2018-06" db="EMBL/GenBank/DDBJ databases">
        <authorList>
            <person name="Khan S.A."/>
        </authorList>
    </citation>
    <scope>NUCLEOTIDE SEQUENCE [LARGE SCALE GENOMIC DNA]</scope>
    <source>
        <strain evidence="2">DB-1506</strain>
    </source>
</reference>
<evidence type="ECO:0000313" key="1">
    <source>
        <dbReference type="EMBL" id="RAI57639.1"/>
    </source>
</evidence>
<proteinExistence type="predicted"/>
<keyword evidence="2" id="KW-1185">Reference proteome</keyword>